<accession>A0A1G2LCY3</accession>
<evidence type="ECO:0000256" key="2">
    <source>
        <dbReference type="ARBA" id="ARBA00009477"/>
    </source>
</evidence>
<keyword evidence="3 4" id="KW-0175">Coiled coil</keyword>
<dbReference type="NCBIfam" id="TIGR01730">
    <property type="entry name" value="RND_mfp"/>
    <property type="match status" value="1"/>
</dbReference>
<comment type="subcellular location">
    <subcellularLocation>
        <location evidence="1">Cell envelope</location>
    </subcellularLocation>
</comment>
<keyword evidence="6" id="KW-1133">Transmembrane helix</keyword>
<evidence type="ECO:0000259" key="8">
    <source>
        <dbReference type="Pfam" id="PF25967"/>
    </source>
</evidence>
<dbReference type="GO" id="GO:0022857">
    <property type="term" value="F:transmembrane transporter activity"/>
    <property type="evidence" value="ECO:0007669"/>
    <property type="project" value="InterPro"/>
</dbReference>
<dbReference type="STRING" id="1802280.A3B37_02125"/>
<evidence type="ECO:0000313" key="11">
    <source>
        <dbReference type="Proteomes" id="UP000176705"/>
    </source>
</evidence>
<dbReference type="Gene3D" id="1.10.287.470">
    <property type="entry name" value="Helix hairpin bin"/>
    <property type="match status" value="1"/>
</dbReference>
<dbReference type="InterPro" id="IPR058627">
    <property type="entry name" value="MdtA-like_C"/>
</dbReference>
<dbReference type="Pfam" id="PF25990">
    <property type="entry name" value="Beta-barrel_YknX"/>
    <property type="match status" value="1"/>
</dbReference>
<evidence type="ECO:0000313" key="10">
    <source>
        <dbReference type="EMBL" id="OHA09477.1"/>
    </source>
</evidence>
<dbReference type="EMBL" id="MHQS01000002">
    <property type="protein sequence ID" value="OHA09477.1"/>
    <property type="molecule type" value="Genomic_DNA"/>
</dbReference>
<dbReference type="InterPro" id="IPR050465">
    <property type="entry name" value="UPF0194_transport"/>
</dbReference>
<dbReference type="Proteomes" id="UP000176705">
    <property type="component" value="Unassembled WGS sequence"/>
</dbReference>
<dbReference type="Gene3D" id="2.40.50.100">
    <property type="match status" value="2"/>
</dbReference>
<comment type="similarity">
    <text evidence="2">Belongs to the membrane fusion protein (MFP) (TC 8.A.1) family.</text>
</comment>
<evidence type="ECO:0000256" key="6">
    <source>
        <dbReference type="SAM" id="Phobius"/>
    </source>
</evidence>
<dbReference type="InterPro" id="IPR058636">
    <property type="entry name" value="Beta-barrel_YknX"/>
</dbReference>
<dbReference type="InterPro" id="IPR058625">
    <property type="entry name" value="MdtA-like_BSH"/>
</dbReference>
<feature type="transmembrane region" description="Helical" evidence="6">
    <location>
        <begin position="21"/>
        <end position="42"/>
    </location>
</feature>
<dbReference type="Pfam" id="PF25967">
    <property type="entry name" value="RND-MFP_C"/>
    <property type="match status" value="1"/>
</dbReference>
<dbReference type="SUPFAM" id="SSF111369">
    <property type="entry name" value="HlyD-like secretion proteins"/>
    <property type="match status" value="2"/>
</dbReference>
<dbReference type="GO" id="GO:0030313">
    <property type="term" value="C:cell envelope"/>
    <property type="evidence" value="ECO:0007669"/>
    <property type="project" value="UniProtKB-SubCell"/>
</dbReference>
<feature type="compositionally biased region" description="Low complexity" evidence="5">
    <location>
        <begin position="554"/>
        <end position="570"/>
    </location>
</feature>
<feature type="domain" description="YknX-like beta-barrel" evidence="9">
    <location>
        <begin position="414"/>
        <end position="484"/>
    </location>
</feature>
<comment type="caution">
    <text evidence="10">The sequence shown here is derived from an EMBL/GenBank/DDBJ whole genome shotgun (WGS) entry which is preliminary data.</text>
</comment>
<keyword evidence="6" id="KW-0812">Transmembrane</keyword>
<keyword evidence="6" id="KW-0472">Membrane</keyword>
<name>A0A1G2LCY3_9BACT</name>
<dbReference type="AlphaFoldDB" id="A0A1G2LCY3"/>
<evidence type="ECO:0000256" key="5">
    <source>
        <dbReference type="SAM" id="MobiDB-lite"/>
    </source>
</evidence>
<gene>
    <name evidence="10" type="ORF">A3B37_02125</name>
</gene>
<evidence type="ECO:0000259" key="9">
    <source>
        <dbReference type="Pfam" id="PF25990"/>
    </source>
</evidence>
<feature type="compositionally biased region" description="Gly residues" evidence="5">
    <location>
        <begin position="571"/>
        <end position="587"/>
    </location>
</feature>
<dbReference type="GO" id="GO:0016020">
    <property type="term" value="C:membrane"/>
    <property type="evidence" value="ECO:0007669"/>
    <property type="project" value="InterPro"/>
</dbReference>
<dbReference type="Pfam" id="PF25917">
    <property type="entry name" value="BSH_RND"/>
    <property type="match status" value="1"/>
</dbReference>
<evidence type="ECO:0000256" key="1">
    <source>
        <dbReference type="ARBA" id="ARBA00004196"/>
    </source>
</evidence>
<feature type="region of interest" description="Disordered" evidence="5">
    <location>
        <begin position="554"/>
        <end position="587"/>
    </location>
</feature>
<feature type="domain" description="Multidrug resistance protein MdtA-like barrel-sandwich hybrid" evidence="7">
    <location>
        <begin position="78"/>
        <end position="402"/>
    </location>
</feature>
<dbReference type="PANTHER" id="PTHR32347:SF23">
    <property type="entry name" value="BLL5650 PROTEIN"/>
    <property type="match status" value="1"/>
</dbReference>
<organism evidence="10 11">
    <name type="scientific">Candidatus Sungbacteria bacterium RIFCSPLOWO2_01_FULL_59_16</name>
    <dbReference type="NCBI Taxonomy" id="1802280"/>
    <lineage>
        <taxon>Bacteria</taxon>
        <taxon>Candidatus Sungiibacteriota</taxon>
    </lineage>
</organism>
<protein>
    <submittedName>
        <fullName evidence="10">Uncharacterized protein</fullName>
    </submittedName>
</protein>
<feature type="domain" description="Multidrug resistance protein MdtA-like C-terminal permuted SH3" evidence="8">
    <location>
        <begin position="491"/>
        <end position="551"/>
    </location>
</feature>
<reference evidence="10 11" key="1">
    <citation type="journal article" date="2016" name="Nat. Commun.">
        <title>Thousands of microbial genomes shed light on interconnected biogeochemical processes in an aquifer system.</title>
        <authorList>
            <person name="Anantharaman K."/>
            <person name="Brown C.T."/>
            <person name="Hug L.A."/>
            <person name="Sharon I."/>
            <person name="Castelle C.J."/>
            <person name="Probst A.J."/>
            <person name="Thomas B.C."/>
            <person name="Singh A."/>
            <person name="Wilkins M.J."/>
            <person name="Karaoz U."/>
            <person name="Brodie E.L."/>
            <person name="Williams K.H."/>
            <person name="Hubbard S.S."/>
            <person name="Banfield J.F."/>
        </authorList>
    </citation>
    <scope>NUCLEOTIDE SEQUENCE [LARGE SCALE GENOMIC DNA]</scope>
</reference>
<evidence type="ECO:0000256" key="3">
    <source>
        <dbReference type="ARBA" id="ARBA00023054"/>
    </source>
</evidence>
<evidence type="ECO:0000256" key="4">
    <source>
        <dbReference type="SAM" id="Coils"/>
    </source>
</evidence>
<proteinExistence type="inferred from homology"/>
<dbReference type="Gene3D" id="2.40.30.170">
    <property type="match status" value="1"/>
</dbReference>
<dbReference type="Gene3D" id="6.20.50.140">
    <property type="match status" value="1"/>
</dbReference>
<sequence>MKAMNTAVFQSILRRTKRHVIGHKIASGVVAVLLVTGGYFGYRSLAGDDGEIRYVLAAAERGTLVVSVSGSGQVSSSNQVDVKPKASGDIIAVAVENGGEVRAGALLLQLDARNAQKAVRDAETNLESVRIALRKLEQPADTLSLLQAENSLTQSRNDLAKAYEDGFNAVSDAFLDLPTIMTGLNDILFSNTLSSTGGQWNIDAYMNAVLSYDERARQYRDDALAKYQAARAAYDKNFERYKATSRLAGEAQIEALVDETYATTKAVAEAVKSTTNLIQFYKDRLAERTLKPSAVADTHLASLGTYTGDANAHLSGLLSIRDSIPSTKRAIAERAEALEDLKRGADPLDLESSRLTVKQRENALLDARENLANYSVRAPFDGIVAKVNAKKGDSASSGTAVVTLIAKQRLAEIALNEVDVAKAKVGQKVTLTFDAVEGLSITGEVAEIDAIGTVTQGVVTYTVKIALDTQDERIKPGMSVSAAIVTDAKQDVLMVPNSAVKQQNDTAYVEITASENQTPQRQTVQVGLSNDTMTEIISGLNEGDRIVTQTITQTTTQNQPQQNTGIRIPGITGGGGGGVRGGGGFGR</sequence>
<dbReference type="InterPro" id="IPR006143">
    <property type="entry name" value="RND_pump_MFP"/>
</dbReference>
<dbReference type="PANTHER" id="PTHR32347">
    <property type="entry name" value="EFFLUX SYSTEM COMPONENT YKNX-RELATED"/>
    <property type="match status" value="1"/>
</dbReference>
<feature type="coiled-coil region" evidence="4">
    <location>
        <begin position="112"/>
        <end position="165"/>
    </location>
</feature>
<evidence type="ECO:0000259" key="7">
    <source>
        <dbReference type="Pfam" id="PF25917"/>
    </source>
</evidence>